<protein>
    <submittedName>
        <fullName evidence="1">Uncharacterized protein</fullName>
    </submittedName>
</protein>
<dbReference type="AlphaFoldDB" id="X0S413"/>
<name>X0S413_9ZZZZ</name>
<sequence>MTAGTVEYYECILKNLAEKILRDCADKCDVNKDIYQLFRNLEALLVVLYYYDPTKSECLYKSTQVATLQDGIDRLIRNYAISGNCANCKCG</sequence>
<proteinExistence type="predicted"/>
<evidence type="ECO:0000313" key="1">
    <source>
        <dbReference type="EMBL" id="GAF70672.1"/>
    </source>
</evidence>
<reference evidence="1" key="1">
    <citation type="journal article" date="2014" name="Front. Microbiol.">
        <title>High frequency of phylogenetically diverse reductive dehalogenase-homologous genes in deep subseafloor sedimentary metagenomes.</title>
        <authorList>
            <person name="Kawai M."/>
            <person name="Futagami T."/>
            <person name="Toyoda A."/>
            <person name="Takaki Y."/>
            <person name="Nishi S."/>
            <person name="Hori S."/>
            <person name="Arai W."/>
            <person name="Tsubouchi T."/>
            <person name="Morono Y."/>
            <person name="Uchiyama I."/>
            <person name="Ito T."/>
            <person name="Fujiyama A."/>
            <person name="Inagaki F."/>
            <person name="Takami H."/>
        </authorList>
    </citation>
    <scope>NUCLEOTIDE SEQUENCE</scope>
    <source>
        <strain evidence="1">Expedition CK06-06</strain>
    </source>
</reference>
<comment type="caution">
    <text evidence="1">The sequence shown here is derived from an EMBL/GenBank/DDBJ whole genome shotgun (WGS) entry which is preliminary data.</text>
</comment>
<organism evidence="1">
    <name type="scientific">marine sediment metagenome</name>
    <dbReference type="NCBI Taxonomy" id="412755"/>
    <lineage>
        <taxon>unclassified sequences</taxon>
        <taxon>metagenomes</taxon>
        <taxon>ecological metagenomes</taxon>
    </lineage>
</organism>
<dbReference type="EMBL" id="BARS01003952">
    <property type="protein sequence ID" value="GAF70672.1"/>
    <property type="molecule type" value="Genomic_DNA"/>
</dbReference>
<gene>
    <name evidence="1" type="ORF">S01H1_07686</name>
</gene>
<accession>X0S413</accession>